<proteinExistence type="predicted"/>
<reference evidence="2 3" key="1">
    <citation type="submission" date="2018-12" db="EMBL/GenBank/DDBJ databases">
        <title>Genome of Verticillium dahliae isolate Getta Getta.</title>
        <authorList>
            <person name="Gardiner D.M."/>
        </authorList>
    </citation>
    <scope>NUCLEOTIDE SEQUENCE [LARGE SCALE GENOMIC DNA]</scope>
    <source>
        <strain evidence="2 3">Getta Getta</strain>
    </source>
</reference>
<protein>
    <submittedName>
        <fullName evidence="2">Uncharacterized protein</fullName>
    </submittedName>
</protein>
<dbReference type="Proteomes" id="UP000288725">
    <property type="component" value="Chromosome 4"/>
</dbReference>
<evidence type="ECO:0000313" key="3">
    <source>
        <dbReference type="Proteomes" id="UP000288725"/>
    </source>
</evidence>
<name>A0A444RTN3_VERDA</name>
<feature type="region of interest" description="Disordered" evidence="1">
    <location>
        <begin position="1"/>
        <end position="45"/>
    </location>
</feature>
<gene>
    <name evidence="2" type="ORF">VDGE_30223</name>
</gene>
<comment type="caution">
    <text evidence="2">The sequence shown here is derived from an EMBL/GenBank/DDBJ whole genome shotgun (WGS) entry which is preliminary data.</text>
</comment>
<organism evidence="2 3">
    <name type="scientific">Verticillium dahliae</name>
    <name type="common">Verticillium wilt</name>
    <dbReference type="NCBI Taxonomy" id="27337"/>
    <lineage>
        <taxon>Eukaryota</taxon>
        <taxon>Fungi</taxon>
        <taxon>Dikarya</taxon>
        <taxon>Ascomycota</taxon>
        <taxon>Pezizomycotina</taxon>
        <taxon>Sordariomycetes</taxon>
        <taxon>Hypocreomycetidae</taxon>
        <taxon>Glomerellales</taxon>
        <taxon>Plectosphaerellaceae</taxon>
        <taxon>Verticillium</taxon>
    </lineage>
</organism>
<dbReference type="AlphaFoldDB" id="A0A444RTN3"/>
<evidence type="ECO:0000313" key="2">
    <source>
        <dbReference type="EMBL" id="RXG44508.1"/>
    </source>
</evidence>
<feature type="compositionally biased region" description="Basic and acidic residues" evidence="1">
    <location>
        <begin position="7"/>
        <end position="21"/>
    </location>
</feature>
<evidence type="ECO:0000256" key="1">
    <source>
        <dbReference type="SAM" id="MobiDB-lite"/>
    </source>
</evidence>
<accession>A0A444RTN3</accession>
<sequence length="66" mass="7378">MCLKGIQGERMHDGNLTHIDPHSNTVKISETMPPSVPITPDRLSRQTHSACPFSLIKHARMGWADE</sequence>
<dbReference type="EMBL" id="RSDZ01000082">
    <property type="protein sequence ID" value="RXG44508.1"/>
    <property type="molecule type" value="Genomic_DNA"/>
</dbReference>